<dbReference type="Proteomes" id="UP000003288">
    <property type="component" value="Unassembled WGS sequence"/>
</dbReference>
<proteinExistence type="predicted"/>
<sequence>MVIYIEQKALDYNITKHIIQKFNPYIITIKHYKEVFNRSHQDFNYQKSQNRLILAVKEDVSFYKGSKFCDNRGFENFYYSTQILGCIYNCEYCYLGGMYPCGYPVIFVNEEDFINEAKKLKNAFLPISYESDLLAFEGIYPFHKAWIELTKEKKDILIESRTKSANVDKLPSNPPDNFLLTFSLSPNEITIFEKKAPSLEKRVKSIQTAIKKGYKIEIAIDPIIKVDNFKEVYKNFINYLKNNLPLNNIPVSIGAFRMNKDFLKRLRKIHLSPITYYPYEIKNNEARYKDEKKLIEYIKDLIY</sequence>
<comment type="caution">
    <text evidence="1">The sequence shown here is derived from an EMBL/GenBank/DDBJ whole genome shotgun (WGS) entry which is preliminary data.</text>
</comment>
<dbReference type="GO" id="GO:1904047">
    <property type="term" value="F:S-adenosyl-L-methionine binding"/>
    <property type="evidence" value="ECO:0007669"/>
    <property type="project" value="TreeGrafter"/>
</dbReference>
<dbReference type="GO" id="GO:0003913">
    <property type="term" value="F:DNA photolyase activity"/>
    <property type="evidence" value="ECO:0007669"/>
    <property type="project" value="TreeGrafter"/>
</dbReference>
<dbReference type="EMBL" id="ABCJ01000001">
    <property type="protein sequence ID" value="EDM24464.1"/>
    <property type="molecule type" value="Genomic_DNA"/>
</dbReference>
<dbReference type="PANTHER" id="PTHR37822:SF2">
    <property type="entry name" value="SPORE PHOTOPRODUCT LYASE"/>
    <property type="match status" value="1"/>
</dbReference>
<evidence type="ECO:0000313" key="1">
    <source>
        <dbReference type="EMBL" id="EDM24464.1"/>
    </source>
</evidence>
<keyword evidence="1" id="KW-0456">Lyase</keyword>
<organism evidence="1 2">
    <name type="scientific">Caminibacter mediatlanticus TB-2</name>
    <dbReference type="NCBI Taxonomy" id="391592"/>
    <lineage>
        <taxon>Bacteria</taxon>
        <taxon>Pseudomonadati</taxon>
        <taxon>Campylobacterota</taxon>
        <taxon>Epsilonproteobacteria</taxon>
        <taxon>Nautiliales</taxon>
        <taxon>Nautiliaceae</taxon>
        <taxon>Caminibacter</taxon>
    </lineage>
</organism>
<dbReference type="GO" id="GO:0051539">
    <property type="term" value="F:4 iron, 4 sulfur cluster binding"/>
    <property type="evidence" value="ECO:0007669"/>
    <property type="project" value="TreeGrafter"/>
</dbReference>
<dbReference type="Pfam" id="PF20903">
    <property type="entry name" value="SPL"/>
    <property type="match status" value="1"/>
</dbReference>
<dbReference type="PANTHER" id="PTHR37822">
    <property type="entry name" value="SPORE PHOTOPRODUCT LYASE-RELATED"/>
    <property type="match status" value="1"/>
</dbReference>
<gene>
    <name evidence="1" type="ORF">CMTB2_03073</name>
</gene>
<name>A0AAI9AJ49_9BACT</name>
<accession>A0AAI9AJ49</accession>
<reference evidence="1 2" key="1">
    <citation type="journal article" date="2011" name="Stand. Genomic Sci.">
        <title>Draft genome sequence of Caminibacter mediatlanticus strain TB-2, an epsilonproteobacterium isolated from a deep-sea hydrothermal vent.</title>
        <authorList>
            <person name="Giovannelli D."/>
            <person name="Ferriera S."/>
            <person name="Johnson J."/>
            <person name="Kravitz S."/>
            <person name="Perez-Rodriguez I."/>
            <person name="Ricci J."/>
            <person name="O'Brien C."/>
            <person name="Voordeckers J.W."/>
            <person name="Bini E."/>
            <person name="Vetriani C."/>
        </authorList>
    </citation>
    <scope>NUCLEOTIDE SEQUENCE [LARGE SCALE GENOMIC DNA]</scope>
    <source>
        <strain evidence="1 2">TB-2</strain>
    </source>
</reference>
<dbReference type="GO" id="GO:0042601">
    <property type="term" value="C:endospore-forming forespore"/>
    <property type="evidence" value="ECO:0007669"/>
    <property type="project" value="TreeGrafter"/>
</dbReference>
<dbReference type="InterPro" id="IPR049539">
    <property type="entry name" value="SPL"/>
</dbReference>
<dbReference type="Gene3D" id="3.40.50.12110">
    <property type="match status" value="1"/>
</dbReference>
<protein>
    <submittedName>
        <fullName evidence="1">Spore photoproduct lyase, SPL related protein</fullName>
    </submittedName>
</protein>
<dbReference type="RefSeq" id="WP_007473418.1">
    <property type="nucleotide sequence ID" value="NZ_ABCJ01000001.1"/>
</dbReference>
<dbReference type="Gene3D" id="3.80.30.30">
    <property type="match status" value="1"/>
</dbReference>
<evidence type="ECO:0000313" key="2">
    <source>
        <dbReference type="Proteomes" id="UP000003288"/>
    </source>
</evidence>
<dbReference type="AlphaFoldDB" id="A0AAI9AJ49"/>